<sequence>MLFRKAGPGDCARAQEIIRLARERMGRQGNPQWQDGYPADEDVRHDIEAGNGYVLCLHNRPVVYGAILFDEEPAYGPIEGRWLNDRPYAVVHRLAVHEAFERKGLAGLFLQQAERLCLDRHLFDIRADTHSANGPMRSLLERSGYVFCGEIRYRKSPRRAYQKILG</sequence>
<evidence type="ECO:0000259" key="1">
    <source>
        <dbReference type="PROSITE" id="PS51186"/>
    </source>
</evidence>
<accession>A0ABY5V045</accession>
<reference evidence="2" key="1">
    <citation type="journal article" date="2022" name="Cell">
        <title>Design, construction, and in vivo augmentation of a complex gut microbiome.</title>
        <authorList>
            <person name="Cheng A.G."/>
            <person name="Ho P.Y."/>
            <person name="Aranda-Diaz A."/>
            <person name="Jain S."/>
            <person name="Yu F.B."/>
            <person name="Meng X."/>
            <person name="Wang M."/>
            <person name="Iakiviak M."/>
            <person name="Nagashima K."/>
            <person name="Zhao A."/>
            <person name="Murugkar P."/>
            <person name="Patil A."/>
            <person name="Atabakhsh K."/>
            <person name="Weakley A."/>
            <person name="Yan J."/>
            <person name="Brumbaugh A.R."/>
            <person name="Higginbottom S."/>
            <person name="Dimas A."/>
            <person name="Shiver A.L."/>
            <person name="Deutschbauer A."/>
            <person name="Neff N."/>
            <person name="Sonnenburg J.L."/>
            <person name="Huang K.C."/>
            <person name="Fischbach M.A."/>
        </authorList>
    </citation>
    <scope>NUCLEOTIDE SEQUENCE</scope>
    <source>
        <strain evidence="2">AP11</strain>
    </source>
</reference>
<evidence type="ECO:0000313" key="2">
    <source>
        <dbReference type="EMBL" id="UWN57581.1"/>
    </source>
</evidence>
<name>A0ABY5V045_9BACT</name>
<dbReference type="PROSITE" id="PS51186">
    <property type="entry name" value="GNAT"/>
    <property type="match status" value="1"/>
</dbReference>
<dbReference type="Pfam" id="PF00583">
    <property type="entry name" value="Acetyltransf_1"/>
    <property type="match status" value="1"/>
</dbReference>
<dbReference type="InterPro" id="IPR016181">
    <property type="entry name" value="Acyl_CoA_acyltransferase"/>
</dbReference>
<dbReference type="RefSeq" id="WP_019245011.1">
    <property type="nucleotide sequence ID" value="NZ_CAPH01000006.1"/>
</dbReference>
<gene>
    <name evidence="2" type="ORF">NQ491_02045</name>
</gene>
<evidence type="ECO:0000313" key="3">
    <source>
        <dbReference type="Proteomes" id="UP001059295"/>
    </source>
</evidence>
<protein>
    <submittedName>
        <fullName evidence="2">GNAT family N-acetyltransferase</fullName>
    </submittedName>
</protein>
<dbReference type="EMBL" id="CP102294">
    <property type="protein sequence ID" value="UWN57581.1"/>
    <property type="molecule type" value="Genomic_DNA"/>
</dbReference>
<organism evidence="2 3">
    <name type="scientific">Alistipes ihumii AP11</name>
    <dbReference type="NCBI Taxonomy" id="1211813"/>
    <lineage>
        <taxon>Bacteria</taxon>
        <taxon>Pseudomonadati</taxon>
        <taxon>Bacteroidota</taxon>
        <taxon>Bacteroidia</taxon>
        <taxon>Bacteroidales</taxon>
        <taxon>Rikenellaceae</taxon>
        <taxon>Alistipes</taxon>
    </lineage>
</organism>
<keyword evidence="3" id="KW-1185">Reference proteome</keyword>
<dbReference type="InterPro" id="IPR000182">
    <property type="entry name" value="GNAT_dom"/>
</dbReference>
<dbReference type="Proteomes" id="UP001059295">
    <property type="component" value="Chromosome"/>
</dbReference>
<dbReference type="GeneID" id="82890477"/>
<proteinExistence type="predicted"/>
<feature type="domain" description="N-acetyltransferase" evidence="1">
    <location>
        <begin position="1"/>
        <end position="166"/>
    </location>
</feature>
<dbReference type="Gene3D" id="3.40.630.30">
    <property type="match status" value="1"/>
</dbReference>
<dbReference type="SUPFAM" id="SSF55729">
    <property type="entry name" value="Acyl-CoA N-acyltransferases (Nat)"/>
    <property type="match status" value="1"/>
</dbReference>